<dbReference type="Proteomes" id="UP000767854">
    <property type="component" value="Unassembled WGS sequence"/>
</dbReference>
<accession>A0ABS2MT70</accession>
<dbReference type="EMBL" id="JAFBDT010000022">
    <property type="protein sequence ID" value="MBM7562590.1"/>
    <property type="molecule type" value="Genomic_DNA"/>
</dbReference>
<dbReference type="Pfam" id="PF10050">
    <property type="entry name" value="DUF2284"/>
    <property type="match status" value="1"/>
</dbReference>
<evidence type="ECO:0000313" key="2">
    <source>
        <dbReference type="Proteomes" id="UP000767854"/>
    </source>
</evidence>
<protein>
    <submittedName>
        <fullName evidence="1">Metal-binding protein</fullName>
    </submittedName>
</protein>
<comment type="caution">
    <text evidence="1">The sequence shown here is derived from an EMBL/GenBank/DDBJ whole genome shotgun (WGS) entry which is preliminary data.</text>
</comment>
<dbReference type="InterPro" id="IPR019271">
    <property type="entry name" value="DUF2284_metal-binding"/>
</dbReference>
<sequence>MEGMSLNMIWKKLSLSELMKYHKPELVEGYCKQCSNYNLNWSCPPHDRDVLKAFLNYKSVIVFGVKTKNFTRTKSQLTHFLISISDKLPCHVLISGNCDLCNKCSKPDRDVCTFPRKMKYSLESLGFHVSDICEKVLGVPLTWDSENPEYFAVAAIFYPSELELTVKKYLREGVDIITS</sequence>
<keyword evidence="2" id="KW-1185">Reference proteome</keyword>
<organism evidence="1 2">
    <name type="scientific">Fusibacter tunisiensis</name>
    <dbReference type="NCBI Taxonomy" id="1008308"/>
    <lineage>
        <taxon>Bacteria</taxon>
        <taxon>Bacillati</taxon>
        <taxon>Bacillota</taxon>
        <taxon>Clostridia</taxon>
        <taxon>Eubacteriales</taxon>
        <taxon>Eubacteriales Family XII. Incertae Sedis</taxon>
        <taxon>Fusibacter</taxon>
    </lineage>
</organism>
<gene>
    <name evidence="1" type="ORF">JOC49_002151</name>
</gene>
<reference evidence="1 2" key="1">
    <citation type="submission" date="2021-01" db="EMBL/GenBank/DDBJ databases">
        <title>Genomic Encyclopedia of Type Strains, Phase IV (KMG-IV): sequencing the most valuable type-strain genomes for metagenomic binning, comparative biology and taxonomic classification.</title>
        <authorList>
            <person name="Goeker M."/>
        </authorList>
    </citation>
    <scope>NUCLEOTIDE SEQUENCE [LARGE SCALE GENOMIC DNA]</scope>
    <source>
        <strain evidence="1 2">DSM 24436</strain>
    </source>
</reference>
<name>A0ABS2MT70_9FIRM</name>
<proteinExistence type="predicted"/>
<evidence type="ECO:0000313" key="1">
    <source>
        <dbReference type="EMBL" id="MBM7562590.1"/>
    </source>
</evidence>